<feature type="region of interest" description="Disordered" evidence="1">
    <location>
        <begin position="284"/>
        <end position="388"/>
    </location>
</feature>
<evidence type="ECO:0000313" key="3">
    <source>
        <dbReference type="Proteomes" id="UP001157126"/>
    </source>
</evidence>
<protein>
    <recommendedName>
        <fullName evidence="4">Signal peptidase I</fullName>
    </recommendedName>
</protein>
<dbReference type="EMBL" id="BSUO01000001">
    <property type="protein sequence ID" value="GMA41306.1"/>
    <property type="molecule type" value="Genomic_DNA"/>
</dbReference>
<dbReference type="RefSeq" id="WP_284304863.1">
    <property type="nucleotide sequence ID" value="NZ_BSUO01000001.1"/>
</dbReference>
<dbReference type="Proteomes" id="UP001157126">
    <property type="component" value="Unassembled WGS sequence"/>
</dbReference>
<keyword evidence="3" id="KW-1185">Reference proteome</keyword>
<sequence length="439" mass="45955">MTATALRVARLAGAVLAVVFVLVLGLPALLGWVPLPIVDDDSTIPRGTLMVAEPVDPTHDVGSGDVVTILTDSGRLVTRDVASVEGSTLTLSAGGESTVQVERERLRATERYGIPLLGYVAEAVPAAHRPWWGRGLGVLFLAWAAAEVWSALRARRSGAEGPAAIAAPSRRLEITRGPTRAGGARSTARAGRVRAAYAASDLTDDDDSATEGPQDAMPGVADGVAPAGAAFEDAGSEISGGVPGEALPTRRSRARARQRTPWDRVVEVAASAVGAVVLAARSVDRRHEDPVEDAEADSGGRHRSAAPATSVEPRRRSTRRRRAALATGATSRPEKASERAAVPPESVEAPPFEARPAGSPAEASRTGSTATSSGRHFWAQRASKEEVARAVRVQEFEAKRAAAETAMKLETDDADLSPIDRLIAEREAGSGGKRPSRDE</sequence>
<name>A0ABQ6IUG2_9MICO</name>
<evidence type="ECO:0008006" key="4">
    <source>
        <dbReference type="Google" id="ProtNLM"/>
    </source>
</evidence>
<accession>A0ABQ6IUG2</accession>
<feature type="compositionally biased region" description="Low complexity" evidence="1">
    <location>
        <begin position="363"/>
        <end position="375"/>
    </location>
</feature>
<evidence type="ECO:0000256" key="1">
    <source>
        <dbReference type="SAM" id="MobiDB-lite"/>
    </source>
</evidence>
<feature type="region of interest" description="Disordered" evidence="1">
    <location>
        <begin position="234"/>
        <end position="261"/>
    </location>
</feature>
<organism evidence="2 3">
    <name type="scientific">Mobilicoccus caccae</name>
    <dbReference type="NCBI Taxonomy" id="1859295"/>
    <lineage>
        <taxon>Bacteria</taxon>
        <taxon>Bacillati</taxon>
        <taxon>Actinomycetota</taxon>
        <taxon>Actinomycetes</taxon>
        <taxon>Micrococcales</taxon>
        <taxon>Dermatophilaceae</taxon>
        <taxon>Mobilicoccus</taxon>
    </lineage>
</organism>
<reference evidence="3" key="1">
    <citation type="journal article" date="2019" name="Int. J. Syst. Evol. Microbiol.">
        <title>The Global Catalogue of Microorganisms (GCM) 10K type strain sequencing project: providing services to taxonomists for standard genome sequencing and annotation.</title>
        <authorList>
            <consortium name="The Broad Institute Genomics Platform"/>
            <consortium name="The Broad Institute Genome Sequencing Center for Infectious Disease"/>
            <person name="Wu L."/>
            <person name="Ma J."/>
        </authorList>
    </citation>
    <scope>NUCLEOTIDE SEQUENCE [LARGE SCALE GENOMIC DNA]</scope>
    <source>
        <strain evidence="3">NBRC 113072</strain>
    </source>
</reference>
<feature type="compositionally biased region" description="Low complexity" evidence="1">
    <location>
        <begin position="339"/>
        <end position="354"/>
    </location>
</feature>
<proteinExistence type="predicted"/>
<comment type="caution">
    <text evidence="2">The sequence shown here is derived from an EMBL/GenBank/DDBJ whole genome shotgun (WGS) entry which is preliminary data.</text>
</comment>
<feature type="region of interest" description="Disordered" evidence="1">
    <location>
        <begin position="199"/>
        <end position="222"/>
    </location>
</feature>
<gene>
    <name evidence="2" type="ORF">GCM10025883_33510</name>
</gene>
<feature type="region of interest" description="Disordered" evidence="1">
    <location>
        <begin position="418"/>
        <end position="439"/>
    </location>
</feature>
<evidence type="ECO:0000313" key="2">
    <source>
        <dbReference type="EMBL" id="GMA41306.1"/>
    </source>
</evidence>